<evidence type="ECO:0000313" key="2">
    <source>
        <dbReference type="Proteomes" id="UP000635384"/>
    </source>
</evidence>
<name>A0ABR8KTE3_9SPHN</name>
<dbReference type="RefSeq" id="WP_190788148.1">
    <property type="nucleotide sequence ID" value="NZ_JACXLC010000001.1"/>
</dbReference>
<protein>
    <recommendedName>
        <fullName evidence="3">Phage tail protein</fullName>
    </recommendedName>
</protein>
<sequence length="145" mass="15373">MAVGDGVISTGGMELHLTNDQGTLTKLANVKNFNDPGLTIEKQQTTNQDSGGTHTYKPGMADVPEFVARIGYEIGSPTDLLIREHLASREVRPFKIVVPEEDGTTQDGTGTILLLGYVPDDGALGSERIATLTGQPSVLSYADSV</sequence>
<organism evidence="1 2">
    <name type="scientific">Erythrobacter rubeus</name>
    <dbReference type="NCBI Taxonomy" id="2760803"/>
    <lineage>
        <taxon>Bacteria</taxon>
        <taxon>Pseudomonadati</taxon>
        <taxon>Pseudomonadota</taxon>
        <taxon>Alphaproteobacteria</taxon>
        <taxon>Sphingomonadales</taxon>
        <taxon>Erythrobacteraceae</taxon>
        <taxon>Erythrobacter/Porphyrobacter group</taxon>
        <taxon>Erythrobacter</taxon>
    </lineage>
</organism>
<reference evidence="1 2" key="1">
    <citation type="submission" date="2020-09" db="EMBL/GenBank/DDBJ databases">
        <authorList>
            <person name="Yoon J.-W."/>
        </authorList>
    </citation>
    <scope>NUCLEOTIDE SEQUENCE [LARGE SCALE GENOMIC DNA]</scope>
    <source>
        <strain evidence="1 2">KMU-140</strain>
    </source>
</reference>
<dbReference type="Gene3D" id="4.10.410.40">
    <property type="match status" value="1"/>
</dbReference>
<dbReference type="EMBL" id="JACXLC010000001">
    <property type="protein sequence ID" value="MBD2842707.1"/>
    <property type="molecule type" value="Genomic_DNA"/>
</dbReference>
<accession>A0ABR8KTE3</accession>
<dbReference type="Proteomes" id="UP000635384">
    <property type="component" value="Unassembled WGS sequence"/>
</dbReference>
<evidence type="ECO:0008006" key="3">
    <source>
        <dbReference type="Google" id="ProtNLM"/>
    </source>
</evidence>
<keyword evidence="2" id="KW-1185">Reference proteome</keyword>
<evidence type="ECO:0000313" key="1">
    <source>
        <dbReference type="EMBL" id="MBD2842707.1"/>
    </source>
</evidence>
<gene>
    <name evidence="1" type="ORF">IB285_10605</name>
</gene>
<comment type="caution">
    <text evidence="1">The sequence shown here is derived from an EMBL/GenBank/DDBJ whole genome shotgun (WGS) entry which is preliminary data.</text>
</comment>
<proteinExistence type="predicted"/>